<evidence type="ECO:0000313" key="2">
    <source>
        <dbReference type="EMBL" id="GMF19615.1"/>
    </source>
</evidence>
<comment type="caution">
    <text evidence="2">The sequence shown here is derived from an EMBL/GenBank/DDBJ whole genome shotgun (WGS) entry which is preliminary data.</text>
</comment>
<organism evidence="2 3">
    <name type="scientific">Phytophthora lilii</name>
    <dbReference type="NCBI Taxonomy" id="2077276"/>
    <lineage>
        <taxon>Eukaryota</taxon>
        <taxon>Sar</taxon>
        <taxon>Stramenopiles</taxon>
        <taxon>Oomycota</taxon>
        <taxon>Peronosporomycetes</taxon>
        <taxon>Peronosporales</taxon>
        <taxon>Peronosporaceae</taxon>
        <taxon>Phytophthora</taxon>
    </lineage>
</organism>
<dbReference type="OrthoDB" id="77716at2759"/>
<dbReference type="EMBL" id="BSXW01000351">
    <property type="protein sequence ID" value="GMF19615.1"/>
    <property type="molecule type" value="Genomic_DNA"/>
</dbReference>
<accession>A0A9W6WW09</accession>
<evidence type="ECO:0000256" key="1">
    <source>
        <dbReference type="SAM" id="MobiDB-lite"/>
    </source>
</evidence>
<dbReference type="AlphaFoldDB" id="A0A9W6WW09"/>
<sequence length="182" mass="20262">MLKRLEKRLASPEIREHTLQRFDKDITELEAYRRGPGSYDCACACGKKTSSSKANDGGYENSEAVSCIRTGCFQQSPLPSIRHKQSSSFGRVASRDLLTSMIAAGHASGHTIGPGVYDAYSSSVILQTHNLGYKQEMKRTESKAKRQIRVGSADRDEDIRAGPKLSHKEMWKIMKQRPTLLS</sequence>
<dbReference type="Proteomes" id="UP001165083">
    <property type="component" value="Unassembled WGS sequence"/>
</dbReference>
<name>A0A9W6WW09_9STRA</name>
<keyword evidence="3" id="KW-1185">Reference proteome</keyword>
<feature type="region of interest" description="Disordered" evidence="1">
    <location>
        <begin position="137"/>
        <end position="163"/>
    </location>
</feature>
<proteinExistence type="predicted"/>
<evidence type="ECO:0000313" key="3">
    <source>
        <dbReference type="Proteomes" id="UP001165083"/>
    </source>
</evidence>
<feature type="compositionally biased region" description="Basic and acidic residues" evidence="1">
    <location>
        <begin position="152"/>
        <end position="163"/>
    </location>
</feature>
<reference evidence="2" key="1">
    <citation type="submission" date="2023-04" db="EMBL/GenBank/DDBJ databases">
        <title>Phytophthora lilii NBRC 32176.</title>
        <authorList>
            <person name="Ichikawa N."/>
            <person name="Sato H."/>
            <person name="Tonouchi N."/>
        </authorList>
    </citation>
    <scope>NUCLEOTIDE SEQUENCE</scope>
    <source>
        <strain evidence="2">NBRC 32176</strain>
    </source>
</reference>
<protein>
    <submittedName>
        <fullName evidence="2">Unnamed protein product</fullName>
    </submittedName>
</protein>
<gene>
    <name evidence="2" type="ORF">Plil01_000751900</name>
</gene>